<dbReference type="EMBL" id="CAEUNJ010000009">
    <property type="protein sequence ID" value="CAB4370600.1"/>
    <property type="molecule type" value="Genomic_DNA"/>
</dbReference>
<proteinExistence type="predicted"/>
<feature type="region of interest" description="Disordered" evidence="1">
    <location>
        <begin position="70"/>
        <end position="95"/>
    </location>
</feature>
<name>A0A6J6I4U9_9ZZZZ</name>
<dbReference type="AlphaFoldDB" id="A0A6J6I4U9"/>
<accession>A0A6J6I4U9</accession>
<feature type="domain" description="CSD" evidence="2">
    <location>
        <begin position="5"/>
        <end position="67"/>
    </location>
</feature>
<dbReference type="EMBL" id="CAEZVC010000033">
    <property type="protein sequence ID" value="CAB4620386.1"/>
    <property type="molecule type" value="Genomic_DNA"/>
</dbReference>
<evidence type="ECO:0000313" key="8">
    <source>
        <dbReference type="EMBL" id="CAB4781917.1"/>
    </source>
</evidence>
<dbReference type="EMBL" id="CAFBNJ010000017">
    <property type="protein sequence ID" value="CAB4945723.1"/>
    <property type="molecule type" value="Genomic_DNA"/>
</dbReference>
<sequence length="95" mass="9970">MSAGPLQGVVKSYDPVSGVGTIICDTDLNDYEFTRSALEGSIFRSLRQGQRVVFDLDGGSLATRLRMGSEADMGTPGFEPAHPGNTQHPQGGGVS</sequence>
<evidence type="ECO:0000256" key="1">
    <source>
        <dbReference type="SAM" id="MobiDB-lite"/>
    </source>
</evidence>
<evidence type="ECO:0000313" key="11">
    <source>
        <dbReference type="EMBL" id="CAB5077019.1"/>
    </source>
</evidence>
<dbReference type="EMBL" id="CAFAAD010000006">
    <property type="protein sequence ID" value="CAB4781917.1"/>
    <property type="molecule type" value="Genomic_DNA"/>
</dbReference>
<evidence type="ECO:0000313" key="5">
    <source>
        <dbReference type="EMBL" id="CAB4577201.1"/>
    </source>
</evidence>
<protein>
    <submittedName>
        <fullName evidence="6">Unannotated protein</fullName>
    </submittedName>
</protein>
<evidence type="ECO:0000313" key="3">
    <source>
        <dbReference type="EMBL" id="CAB4336795.1"/>
    </source>
</evidence>
<evidence type="ECO:0000313" key="7">
    <source>
        <dbReference type="EMBL" id="CAB4696401.1"/>
    </source>
</evidence>
<dbReference type="EMBL" id="CAESAL010000015">
    <property type="protein sequence ID" value="CAB4336795.1"/>
    <property type="molecule type" value="Genomic_DNA"/>
</dbReference>
<dbReference type="InterPro" id="IPR002059">
    <property type="entry name" value="CSP_DNA-bd"/>
</dbReference>
<evidence type="ECO:0000313" key="10">
    <source>
        <dbReference type="EMBL" id="CAB4975260.1"/>
    </source>
</evidence>
<evidence type="ECO:0000313" key="9">
    <source>
        <dbReference type="EMBL" id="CAB4945723.1"/>
    </source>
</evidence>
<evidence type="ECO:0000313" key="6">
    <source>
        <dbReference type="EMBL" id="CAB4620386.1"/>
    </source>
</evidence>
<reference evidence="6" key="1">
    <citation type="submission" date="2020-05" db="EMBL/GenBank/DDBJ databases">
        <authorList>
            <person name="Chiriac C."/>
            <person name="Salcher M."/>
            <person name="Ghai R."/>
            <person name="Kavagutti S V."/>
        </authorList>
    </citation>
    <scope>NUCLEOTIDE SEQUENCE</scope>
</reference>
<organism evidence="6">
    <name type="scientific">freshwater metagenome</name>
    <dbReference type="NCBI Taxonomy" id="449393"/>
    <lineage>
        <taxon>unclassified sequences</taxon>
        <taxon>metagenomes</taxon>
        <taxon>ecological metagenomes</taxon>
    </lineage>
</organism>
<dbReference type="SUPFAM" id="SSF50249">
    <property type="entry name" value="Nucleic acid-binding proteins"/>
    <property type="match status" value="1"/>
</dbReference>
<evidence type="ECO:0000313" key="4">
    <source>
        <dbReference type="EMBL" id="CAB4370600.1"/>
    </source>
</evidence>
<evidence type="ECO:0000259" key="2">
    <source>
        <dbReference type="PROSITE" id="PS51857"/>
    </source>
</evidence>
<dbReference type="PROSITE" id="PS51857">
    <property type="entry name" value="CSD_2"/>
    <property type="match status" value="1"/>
</dbReference>
<dbReference type="InterPro" id="IPR012340">
    <property type="entry name" value="NA-bd_OB-fold"/>
</dbReference>
<dbReference type="EMBL" id="CAEZTY010000005">
    <property type="protein sequence ID" value="CAB4577201.1"/>
    <property type="molecule type" value="Genomic_DNA"/>
</dbReference>
<dbReference type="Gene3D" id="2.40.50.140">
    <property type="entry name" value="Nucleic acid-binding proteins"/>
    <property type="match status" value="1"/>
</dbReference>
<dbReference type="EMBL" id="CAEZXY010000005">
    <property type="protein sequence ID" value="CAB4696401.1"/>
    <property type="molecule type" value="Genomic_DNA"/>
</dbReference>
<dbReference type="GO" id="GO:0003676">
    <property type="term" value="F:nucleic acid binding"/>
    <property type="evidence" value="ECO:0007669"/>
    <property type="project" value="InterPro"/>
</dbReference>
<gene>
    <name evidence="5" type="ORF">UFOPK1762_00270</name>
    <name evidence="6" type="ORF">UFOPK1906_00725</name>
    <name evidence="7" type="ORF">UFOPK2624_00277</name>
    <name evidence="8" type="ORF">UFOPK2969_00153</name>
    <name evidence="3" type="ORF">UFOPK3331_00645</name>
    <name evidence="9" type="ORF">UFOPK3785_00496</name>
    <name evidence="10" type="ORF">UFOPK3927_00389</name>
    <name evidence="4" type="ORF">UFOPK4201_00319</name>
    <name evidence="11" type="ORF">UFOPK4371_00911</name>
</gene>
<dbReference type="EMBL" id="CAFBRD010000042">
    <property type="protein sequence ID" value="CAB5077019.1"/>
    <property type="molecule type" value="Genomic_DNA"/>
</dbReference>
<dbReference type="EMBL" id="CAFBOK010000029">
    <property type="protein sequence ID" value="CAB4975260.1"/>
    <property type="molecule type" value="Genomic_DNA"/>
</dbReference>